<organism evidence="3 4">
    <name type="scientific">Sporothrix brasiliensis 5110</name>
    <dbReference type="NCBI Taxonomy" id="1398154"/>
    <lineage>
        <taxon>Eukaryota</taxon>
        <taxon>Fungi</taxon>
        <taxon>Dikarya</taxon>
        <taxon>Ascomycota</taxon>
        <taxon>Pezizomycotina</taxon>
        <taxon>Sordariomycetes</taxon>
        <taxon>Sordariomycetidae</taxon>
        <taxon>Ophiostomatales</taxon>
        <taxon>Ophiostomataceae</taxon>
        <taxon>Sporothrix</taxon>
    </lineage>
</organism>
<reference evidence="3 4" key="1">
    <citation type="journal article" date="2014" name="BMC Genomics">
        <title>Comparative genomics of the major fungal agents of human and animal Sporotrichosis: Sporothrix schenckii and Sporothrix brasiliensis.</title>
        <authorList>
            <person name="Teixeira M.M."/>
            <person name="de Almeida L.G."/>
            <person name="Kubitschek-Barreira P."/>
            <person name="Alves F.L."/>
            <person name="Kioshima E.S."/>
            <person name="Abadio A.K."/>
            <person name="Fernandes L."/>
            <person name="Derengowski L.S."/>
            <person name="Ferreira K.S."/>
            <person name="Souza R.C."/>
            <person name="Ruiz J.C."/>
            <person name="de Andrade N.C."/>
            <person name="Paes H.C."/>
            <person name="Nicola A.M."/>
            <person name="Albuquerque P."/>
            <person name="Gerber A.L."/>
            <person name="Martins V.P."/>
            <person name="Peconick L.D."/>
            <person name="Neto A.V."/>
            <person name="Chaucanez C.B."/>
            <person name="Silva P.A."/>
            <person name="Cunha O.L."/>
            <person name="de Oliveira F.F."/>
            <person name="dos Santos T.C."/>
            <person name="Barros A.L."/>
            <person name="Soares M.A."/>
            <person name="de Oliveira L.M."/>
            <person name="Marini M.M."/>
            <person name="Villalobos-Duno H."/>
            <person name="Cunha M.M."/>
            <person name="de Hoog S."/>
            <person name="da Silveira J.F."/>
            <person name="Henrissat B."/>
            <person name="Nino-Vega G.A."/>
            <person name="Cisalpino P.S."/>
            <person name="Mora-Montes H.M."/>
            <person name="Almeida S.R."/>
            <person name="Stajich J.E."/>
            <person name="Lopes-Bezerra L.M."/>
            <person name="Vasconcelos A.T."/>
            <person name="Felipe M.S."/>
        </authorList>
    </citation>
    <scope>NUCLEOTIDE SEQUENCE [LARGE SCALE GENOMIC DNA]</scope>
    <source>
        <strain evidence="3 4">5110</strain>
    </source>
</reference>
<sequence>MTTLAETHAAAMPAMAAESDVNPDPTRFQERLYPTFTRETTEILGLGERWWEPREAEDRNKRRPVALPHDLLGYRPLRLWFGMPHTAGCEKDDAWFEVLFSTLFELSEDLCASTFGVDRLVLLPGPTAPAQSPWADADLSPAFIYYAGEIACPDPLDGKRGSSWDALLEDPRQRAFVAQGVLAKTLDEHVFSALLFGGTAEQQDALGQWDRIMLKDEGYLRKFKRCEEVQYYLGAEAGGRVLTPFFWAEVARVTAHTAQLLLPLLNRQRALSENASQAPSLPVFYQRLHDVVALAGYASLCMAWSPSIFQVEFPLPGAPWEVDQEREADDYVYARSEAKALAAEAAEAAAARGGQVGGARDSDSDKRATYIHAAKIKIVLWPRIARLRPFWNSRRTDVRSATQTILTKSHNAYYYGAQLKGGGGSGGRNGSGGNGGHDDDHDEADAAASERGPHDSHDAADNAADDEAWPELFEYVEIVRTARRRARTLRSMRRLALAWIVVCILVWVAGISFLESMSKAIGVDLERTEAIVSIRRMYTKILYWVTAAADPFLRWPSQILRWD</sequence>
<feature type="transmembrane region" description="Helical" evidence="2">
    <location>
        <begin position="495"/>
        <end position="514"/>
    </location>
</feature>
<dbReference type="GeneID" id="63680211"/>
<dbReference type="Proteomes" id="UP000031575">
    <property type="component" value="Unassembled WGS sequence"/>
</dbReference>
<feature type="region of interest" description="Disordered" evidence="1">
    <location>
        <begin position="424"/>
        <end position="462"/>
    </location>
</feature>
<evidence type="ECO:0000313" key="4">
    <source>
        <dbReference type="Proteomes" id="UP000031575"/>
    </source>
</evidence>
<dbReference type="EMBL" id="AWTV01000009">
    <property type="protein sequence ID" value="KIH88269.1"/>
    <property type="molecule type" value="Genomic_DNA"/>
</dbReference>
<evidence type="ECO:0000313" key="3">
    <source>
        <dbReference type="EMBL" id="KIH88269.1"/>
    </source>
</evidence>
<proteinExistence type="predicted"/>
<dbReference type="AlphaFoldDB" id="A0A0C2EPR8"/>
<keyword evidence="2" id="KW-0812">Transmembrane</keyword>
<name>A0A0C2EPR8_9PEZI</name>
<dbReference type="VEuPathDB" id="FungiDB:SPBR_07035"/>
<comment type="caution">
    <text evidence="3">The sequence shown here is derived from an EMBL/GenBank/DDBJ whole genome shotgun (WGS) entry which is preliminary data.</text>
</comment>
<feature type="compositionally biased region" description="Basic and acidic residues" evidence="1">
    <location>
        <begin position="451"/>
        <end position="460"/>
    </location>
</feature>
<dbReference type="OrthoDB" id="4749307at2759"/>
<evidence type="ECO:0000256" key="2">
    <source>
        <dbReference type="SAM" id="Phobius"/>
    </source>
</evidence>
<feature type="region of interest" description="Disordered" evidence="1">
    <location>
        <begin position="1"/>
        <end position="23"/>
    </location>
</feature>
<protein>
    <submittedName>
        <fullName evidence="3">Uncharacterized protein</fullName>
    </submittedName>
</protein>
<keyword evidence="4" id="KW-1185">Reference proteome</keyword>
<evidence type="ECO:0000256" key="1">
    <source>
        <dbReference type="SAM" id="MobiDB-lite"/>
    </source>
</evidence>
<dbReference type="RefSeq" id="XP_040616279.1">
    <property type="nucleotide sequence ID" value="XM_040765290.1"/>
</dbReference>
<gene>
    <name evidence="3" type="ORF">SPBR_07035</name>
</gene>
<keyword evidence="2" id="KW-1133">Transmembrane helix</keyword>
<feature type="compositionally biased region" description="Gly residues" evidence="1">
    <location>
        <begin position="424"/>
        <end position="435"/>
    </location>
</feature>
<accession>A0A0C2EPR8</accession>
<dbReference type="HOGENOM" id="CLU_493614_0_0_1"/>
<keyword evidence="2" id="KW-0472">Membrane</keyword>